<dbReference type="RefSeq" id="WP_173053339.1">
    <property type="nucleotide sequence ID" value="NZ_BLPF01000001.1"/>
</dbReference>
<dbReference type="EMBL" id="BLPF01000001">
    <property type="protein sequence ID" value="GFJ76444.1"/>
    <property type="molecule type" value="Genomic_DNA"/>
</dbReference>
<feature type="compositionally biased region" description="Basic residues" evidence="1">
    <location>
        <begin position="78"/>
        <end position="93"/>
    </location>
</feature>
<dbReference type="AlphaFoldDB" id="A0A6V8JYU3"/>
<feature type="region of interest" description="Disordered" evidence="1">
    <location>
        <begin position="69"/>
        <end position="107"/>
    </location>
</feature>
<keyword evidence="4" id="KW-1185">Reference proteome</keyword>
<name>A0A6V8JYU3_9ACTN</name>
<dbReference type="Proteomes" id="UP000482800">
    <property type="component" value="Unassembled WGS sequence"/>
</dbReference>
<protein>
    <submittedName>
        <fullName evidence="3">Uncharacterized protein</fullName>
    </submittedName>
</protein>
<feature type="chain" id="PRO_5038429573" evidence="2">
    <location>
        <begin position="27"/>
        <end position="107"/>
    </location>
</feature>
<proteinExistence type="predicted"/>
<gene>
    <name evidence="3" type="ORF">Phou_006240</name>
</gene>
<evidence type="ECO:0000313" key="4">
    <source>
        <dbReference type="Proteomes" id="UP000482800"/>
    </source>
</evidence>
<reference evidence="3 4" key="2">
    <citation type="submission" date="2020-03" db="EMBL/GenBank/DDBJ databases">
        <authorList>
            <person name="Ichikawa N."/>
            <person name="Kimura A."/>
            <person name="Kitahashi Y."/>
            <person name="Uohara A."/>
        </authorList>
    </citation>
    <scope>NUCLEOTIDE SEQUENCE [LARGE SCALE GENOMIC DNA]</scope>
    <source>
        <strain evidence="3 4">NBRC 108639</strain>
    </source>
</reference>
<reference evidence="3 4" key="1">
    <citation type="submission" date="2020-03" db="EMBL/GenBank/DDBJ databases">
        <title>Whole genome shotgun sequence of Phytohabitans houttuyneae NBRC 108639.</title>
        <authorList>
            <person name="Komaki H."/>
            <person name="Tamura T."/>
        </authorList>
    </citation>
    <scope>NUCLEOTIDE SEQUENCE [LARGE SCALE GENOMIC DNA]</scope>
    <source>
        <strain evidence="3 4">NBRC 108639</strain>
    </source>
</reference>
<evidence type="ECO:0000256" key="2">
    <source>
        <dbReference type="SAM" id="SignalP"/>
    </source>
</evidence>
<comment type="caution">
    <text evidence="3">The sequence shown here is derived from an EMBL/GenBank/DDBJ whole genome shotgun (WGS) entry which is preliminary data.</text>
</comment>
<sequence length="107" mass="11173">MKTLRFVAATTLAAGLVLALSGNGSAAREAADTPAPAVEDYAYPNADQVLAEHGLKVFRGDGRIVLDSSRTYAEGSARRARSRSRRRSPKRRTASTTASGPGAPADS</sequence>
<organism evidence="3 4">
    <name type="scientific">Phytohabitans houttuyneae</name>
    <dbReference type="NCBI Taxonomy" id="1076126"/>
    <lineage>
        <taxon>Bacteria</taxon>
        <taxon>Bacillati</taxon>
        <taxon>Actinomycetota</taxon>
        <taxon>Actinomycetes</taxon>
        <taxon>Micromonosporales</taxon>
        <taxon>Micromonosporaceae</taxon>
    </lineage>
</organism>
<evidence type="ECO:0000256" key="1">
    <source>
        <dbReference type="SAM" id="MobiDB-lite"/>
    </source>
</evidence>
<accession>A0A6V8JYU3</accession>
<feature type="signal peptide" evidence="2">
    <location>
        <begin position="1"/>
        <end position="26"/>
    </location>
</feature>
<keyword evidence="2" id="KW-0732">Signal</keyword>
<evidence type="ECO:0000313" key="3">
    <source>
        <dbReference type="EMBL" id="GFJ76444.1"/>
    </source>
</evidence>